<keyword evidence="1" id="KW-0175">Coiled coil</keyword>
<feature type="compositionally biased region" description="Basic and acidic residues" evidence="2">
    <location>
        <begin position="129"/>
        <end position="142"/>
    </location>
</feature>
<feature type="non-terminal residue" evidence="4">
    <location>
        <position position="923"/>
    </location>
</feature>
<dbReference type="GO" id="GO:0003779">
    <property type="term" value="F:actin binding"/>
    <property type="evidence" value="ECO:0007669"/>
    <property type="project" value="InterPro"/>
</dbReference>
<dbReference type="SMART" id="SM00246">
    <property type="entry name" value="WH2"/>
    <property type="match status" value="2"/>
</dbReference>
<dbReference type="Proteomes" id="UP000838878">
    <property type="component" value="Chromosome 1"/>
</dbReference>
<evidence type="ECO:0000313" key="4">
    <source>
        <dbReference type="EMBL" id="CAH0713736.1"/>
    </source>
</evidence>
<feature type="region of interest" description="Disordered" evidence="2">
    <location>
        <begin position="41"/>
        <end position="147"/>
    </location>
</feature>
<feature type="compositionally biased region" description="Basic and acidic residues" evidence="2">
    <location>
        <begin position="741"/>
        <end position="754"/>
    </location>
</feature>
<accession>A0A8J9U4H1</accession>
<dbReference type="InterPro" id="IPR003124">
    <property type="entry name" value="WH2_dom"/>
</dbReference>
<feature type="region of interest" description="Disordered" evidence="2">
    <location>
        <begin position="691"/>
        <end position="771"/>
    </location>
</feature>
<protein>
    <recommendedName>
        <fullName evidence="3">WH2 domain-containing protein</fullName>
    </recommendedName>
</protein>
<keyword evidence="5" id="KW-1185">Reference proteome</keyword>
<feature type="region of interest" description="Disordered" evidence="2">
    <location>
        <begin position="192"/>
        <end position="304"/>
    </location>
</feature>
<dbReference type="AlphaFoldDB" id="A0A8J9U4H1"/>
<feature type="region of interest" description="Disordered" evidence="2">
    <location>
        <begin position="483"/>
        <end position="503"/>
    </location>
</feature>
<feature type="region of interest" description="Disordered" evidence="2">
    <location>
        <begin position="809"/>
        <end position="880"/>
    </location>
</feature>
<feature type="compositionally biased region" description="Basic and acidic residues" evidence="2">
    <location>
        <begin position="861"/>
        <end position="870"/>
    </location>
</feature>
<name>A0A8J9U4H1_9NEOP</name>
<feature type="compositionally biased region" description="Basic and acidic residues" evidence="2">
    <location>
        <begin position="358"/>
        <end position="367"/>
    </location>
</feature>
<dbReference type="EMBL" id="OV170221">
    <property type="protein sequence ID" value="CAH0713736.1"/>
    <property type="molecule type" value="Genomic_DNA"/>
</dbReference>
<gene>
    <name evidence="4" type="ORF">BINO364_LOCUS862</name>
</gene>
<feature type="compositionally biased region" description="Basic and acidic residues" evidence="2">
    <location>
        <begin position="209"/>
        <end position="240"/>
    </location>
</feature>
<sequence length="923" mass="105883">MIDLHTSNSHILANTLISYEYARAVFSVLFKNTTMPIGNVSRDTAPKRETFRPPWVKDKDSDAPPAWTQKKLKPVESSAKSVDEAAAATPVAKPLKPLLKKQSTIREKPENGVSEQVEEKLVKPSAAKLADKASKSGEDKPKFTKSNVKSIDKQVKLDDKVTEKVPERPILKTVKTIDDKAKEKSVSIIDKRSINKSDATKQNNSVNDKAVKASSIKEIKKEDTLTEKTTVDEKIEDKSNKTLNNINKDVKKIEKPKADDKEEDKSKMTTKPPLEKTNSKLPPRKPSLQKAPSKDDIMLKKWRDPLHERVKENIDKTLANEIPKGHTLTKNESLRSLLKPTPPPMPPPLPPKLPPPPDFKKAPVDPTKLKKIEQLRSRPRRRPDWTDMMKEVEQGKKLKHVVCNDRSSPIITRSVVVKNKDQFIFESEKPNSHNELLKEINKGIKLKKVKTNDRSKPNLEGLRKFRRQMTIEEQVQKSMSQANIAASPSGASVAEAPPGAEEEEIDEMDDIDKVRDDLQSTKQLLAIELRNKEAQERENKRLLTRIHNLEAELARERAIIKQEQHKTVISVTDAYDERLVNNLKMEVEKAKETADNLEKQYLEAAEERDTALTELEEVKRRNAELEKKLEQALSDKIEELLKSEEPLSFYQKSQLDFLKQCRLLNIDVNCPEAQQLKNNLTDANNNVANNAFTNNNQDTEGIIPTNVGSRRSSHAIKQLSVTRDDSFEEEEESEEEEEESEEKKQKRIEKEIRNMRNKIRHLKEKQDNMKRERMGYKMALKNQQACLKEEKRKFKELKREVDKMAAMMKEVGTDEEDDDEEDEESEEEKKSETEEEEETETETEQDTESETESESEPEDAPLPKKKDNLVKRLKRHETRVNALKKGNTLLMANVDRLKDDVLIQKEKSLTLQKELDSLIDDLD</sequence>
<feature type="compositionally biased region" description="Acidic residues" evidence="2">
    <location>
        <begin position="726"/>
        <end position="740"/>
    </location>
</feature>
<evidence type="ECO:0000256" key="1">
    <source>
        <dbReference type="SAM" id="Coils"/>
    </source>
</evidence>
<dbReference type="PROSITE" id="PS51082">
    <property type="entry name" value="WH2"/>
    <property type="match status" value="1"/>
</dbReference>
<evidence type="ECO:0000256" key="2">
    <source>
        <dbReference type="SAM" id="MobiDB-lite"/>
    </source>
</evidence>
<feature type="coiled-coil region" evidence="1">
    <location>
        <begin position="515"/>
        <end position="642"/>
    </location>
</feature>
<feature type="compositionally biased region" description="Low complexity" evidence="2">
    <location>
        <begin position="485"/>
        <end position="499"/>
    </location>
</feature>
<reference evidence="4" key="1">
    <citation type="submission" date="2021-12" db="EMBL/GenBank/DDBJ databases">
        <authorList>
            <person name="Martin H S."/>
        </authorList>
    </citation>
    <scope>NUCLEOTIDE SEQUENCE</scope>
</reference>
<feature type="compositionally biased region" description="Acidic residues" evidence="2">
    <location>
        <begin position="833"/>
        <end position="859"/>
    </location>
</feature>
<feature type="domain" description="WH2" evidence="3">
    <location>
        <begin position="432"/>
        <end position="449"/>
    </location>
</feature>
<evidence type="ECO:0000259" key="3">
    <source>
        <dbReference type="PROSITE" id="PS51082"/>
    </source>
</evidence>
<feature type="compositionally biased region" description="Acidic residues" evidence="2">
    <location>
        <begin position="813"/>
        <end position="826"/>
    </location>
</feature>
<feature type="region of interest" description="Disordered" evidence="2">
    <location>
        <begin position="317"/>
        <end position="367"/>
    </location>
</feature>
<feature type="compositionally biased region" description="Low complexity" evidence="2">
    <location>
        <begin position="85"/>
        <end position="101"/>
    </location>
</feature>
<proteinExistence type="predicted"/>
<dbReference type="SUPFAM" id="SSF57997">
    <property type="entry name" value="Tropomyosin"/>
    <property type="match status" value="1"/>
</dbReference>
<dbReference type="OrthoDB" id="6157464at2759"/>
<dbReference type="Pfam" id="PF02205">
    <property type="entry name" value="WH2"/>
    <property type="match status" value="1"/>
</dbReference>
<evidence type="ECO:0000313" key="5">
    <source>
        <dbReference type="Proteomes" id="UP000838878"/>
    </source>
</evidence>
<feature type="compositionally biased region" description="Pro residues" evidence="2">
    <location>
        <begin position="340"/>
        <end position="357"/>
    </location>
</feature>
<feature type="compositionally biased region" description="Basic and acidic residues" evidence="2">
    <location>
        <begin position="248"/>
        <end position="278"/>
    </location>
</feature>
<organism evidence="4 5">
    <name type="scientific">Brenthis ino</name>
    <name type="common">lesser marbled fritillary</name>
    <dbReference type="NCBI Taxonomy" id="405034"/>
    <lineage>
        <taxon>Eukaryota</taxon>
        <taxon>Metazoa</taxon>
        <taxon>Ecdysozoa</taxon>
        <taxon>Arthropoda</taxon>
        <taxon>Hexapoda</taxon>
        <taxon>Insecta</taxon>
        <taxon>Pterygota</taxon>
        <taxon>Neoptera</taxon>
        <taxon>Endopterygota</taxon>
        <taxon>Lepidoptera</taxon>
        <taxon>Glossata</taxon>
        <taxon>Ditrysia</taxon>
        <taxon>Papilionoidea</taxon>
        <taxon>Nymphalidae</taxon>
        <taxon>Heliconiinae</taxon>
        <taxon>Argynnini</taxon>
        <taxon>Brenthis</taxon>
    </lineage>
</organism>
<feature type="compositionally biased region" description="Basic and acidic residues" evidence="2">
    <location>
        <begin position="44"/>
        <end position="62"/>
    </location>
</feature>
<feature type="compositionally biased region" description="Basic and acidic residues" evidence="2">
    <location>
        <begin position="292"/>
        <end position="304"/>
    </location>
</feature>